<evidence type="ECO:0000313" key="1">
    <source>
        <dbReference type="EMBL" id="MER8936112.1"/>
    </source>
</evidence>
<accession>A0ABV1YLP8</accession>
<proteinExistence type="predicted"/>
<dbReference type="Proteomes" id="UP001464387">
    <property type="component" value="Unassembled WGS sequence"/>
</dbReference>
<evidence type="ECO:0000313" key="2">
    <source>
        <dbReference type="Proteomes" id="UP001464387"/>
    </source>
</evidence>
<dbReference type="EMBL" id="JAMYPJ010000043">
    <property type="protein sequence ID" value="MER8936112.1"/>
    <property type="molecule type" value="Genomic_DNA"/>
</dbReference>
<protein>
    <submittedName>
        <fullName evidence="1">Uncharacterized protein</fullName>
    </submittedName>
</protein>
<reference evidence="1 2" key="1">
    <citation type="journal article" date="2024" name="Proc. Natl. Acad. Sci. U.S.A.">
        <title>The evolutionary genomics of adaptation to stress in wild rhizobium bacteria.</title>
        <authorList>
            <person name="Kehlet-Delgado H."/>
            <person name="Montoya A.P."/>
            <person name="Jensen K.T."/>
            <person name="Wendlandt C.E."/>
            <person name="Dexheimer C."/>
            <person name="Roberts M."/>
            <person name="Torres Martinez L."/>
            <person name="Friesen M.L."/>
            <person name="Griffitts J.S."/>
            <person name="Porter S.S."/>
        </authorList>
    </citation>
    <scope>NUCLEOTIDE SEQUENCE [LARGE SCALE GENOMIC DNA]</scope>
    <source>
        <strain evidence="1 2">M0729</strain>
    </source>
</reference>
<keyword evidence="2" id="KW-1185">Reference proteome</keyword>
<sequence>MAGVCHVLSAPAIVRQAAIAPATVAISAAHEAPSRAGAALTIDGGANA</sequence>
<comment type="caution">
    <text evidence="1">The sequence shown here is derived from an EMBL/GenBank/DDBJ whole genome shotgun (WGS) entry which is preliminary data.</text>
</comment>
<dbReference type="RefSeq" id="WP_287277187.1">
    <property type="nucleotide sequence ID" value="NZ_JAMYMY010000048.1"/>
</dbReference>
<organism evidence="1 2">
    <name type="scientific">Mesorhizobium opportunistum</name>
    <dbReference type="NCBI Taxonomy" id="593909"/>
    <lineage>
        <taxon>Bacteria</taxon>
        <taxon>Pseudomonadati</taxon>
        <taxon>Pseudomonadota</taxon>
        <taxon>Alphaproteobacteria</taxon>
        <taxon>Hyphomicrobiales</taxon>
        <taxon>Phyllobacteriaceae</taxon>
        <taxon>Mesorhizobium</taxon>
    </lineage>
</organism>
<gene>
    <name evidence="1" type="ORF">NKI33_24520</name>
</gene>
<name>A0ABV1YLP8_9HYPH</name>